<evidence type="ECO:0000256" key="1">
    <source>
        <dbReference type="SAM" id="Coils"/>
    </source>
</evidence>
<feature type="compositionally biased region" description="Basic and acidic residues" evidence="2">
    <location>
        <begin position="31"/>
        <end position="94"/>
    </location>
</feature>
<accession>A0AAD9JHC0</accession>
<organism evidence="3 4">
    <name type="scientific">Paralvinella palmiformis</name>
    <dbReference type="NCBI Taxonomy" id="53620"/>
    <lineage>
        <taxon>Eukaryota</taxon>
        <taxon>Metazoa</taxon>
        <taxon>Spiralia</taxon>
        <taxon>Lophotrochozoa</taxon>
        <taxon>Annelida</taxon>
        <taxon>Polychaeta</taxon>
        <taxon>Sedentaria</taxon>
        <taxon>Canalipalpata</taxon>
        <taxon>Terebellida</taxon>
        <taxon>Terebelliformia</taxon>
        <taxon>Alvinellidae</taxon>
        <taxon>Paralvinella</taxon>
    </lineage>
</organism>
<proteinExistence type="predicted"/>
<keyword evidence="1" id="KW-0175">Coiled coil</keyword>
<feature type="region of interest" description="Disordered" evidence="2">
    <location>
        <begin position="367"/>
        <end position="401"/>
    </location>
</feature>
<evidence type="ECO:0000313" key="4">
    <source>
        <dbReference type="Proteomes" id="UP001208570"/>
    </source>
</evidence>
<evidence type="ECO:0000256" key="2">
    <source>
        <dbReference type="SAM" id="MobiDB-lite"/>
    </source>
</evidence>
<gene>
    <name evidence="3" type="ORF">LSH36_322g04014</name>
</gene>
<feature type="region of interest" description="Disordered" evidence="2">
    <location>
        <begin position="1"/>
        <end position="273"/>
    </location>
</feature>
<sequence length="502" mass="56375">MAPEKTPDTPRNDSAGSGKRDGESEASNDSIRTEDGDGKRVDRENVDGGKPSSDNRESSSDNREPSSDNRKLSSDNREPSSDNRESSSDNREPSSDNTDPPSDDREPSSDNTDPPSDDRKLSSDNKDPPSDDRKLSSDNKDPPSDDRKPSSDNRKPPRNNREPPIDNEKPPSDNKKPPSQNKQQPSDYKKPPSDNREPPRNNREPPIDNKKPPSDNKKPPSQNKQQPSDYKKPPSDNREPLSDNQKPPRDNKEPPTDNRKPPSDNREPVVGLVETISPVKDLETALAEQREEERRAFDDLIVENVRLERRAKREVANRQQVQAQYEVRTIELEAERSKNGRLEGKLTEIRREMTMLIKAAKRAGVFGAGSRKDKDGDDPGSGTGDLDRGEAAKNAGGQHIRKEKIRDLEERLLRLTDEDERKSRKLISLERELLDKTRYIEALEEHVDADVRERLPGPGQSATPEIVFTAVDKTNNIVYAGRPEAYSYKNNIVQDSAVCVIS</sequence>
<feature type="compositionally biased region" description="Basic and acidic residues" evidence="2">
    <location>
        <begin position="187"/>
        <end position="218"/>
    </location>
</feature>
<dbReference type="AlphaFoldDB" id="A0AAD9JHC0"/>
<name>A0AAD9JHC0_9ANNE</name>
<feature type="coiled-coil region" evidence="1">
    <location>
        <begin position="279"/>
        <end position="352"/>
    </location>
</feature>
<feature type="compositionally biased region" description="Basic and acidic residues" evidence="2">
    <location>
        <begin position="1"/>
        <end position="11"/>
    </location>
</feature>
<reference evidence="3" key="1">
    <citation type="journal article" date="2023" name="Mol. Biol. Evol.">
        <title>Third-Generation Sequencing Reveals the Adaptive Role of the Epigenome in Three Deep-Sea Polychaetes.</title>
        <authorList>
            <person name="Perez M."/>
            <person name="Aroh O."/>
            <person name="Sun Y."/>
            <person name="Lan Y."/>
            <person name="Juniper S.K."/>
            <person name="Young C.R."/>
            <person name="Angers B."/>
            <person name="Qian P.Y."/>
        </authorList>
    </citation>
    <scope>NUCLEOTIDE SEQUENCE</scope>
    <source>
        <strain evidence="3">P08H-3</strain>
    </source>
</reference>
<evidence type="ECO:0000313" key="3">
    <source>
        <dbReference type="EMBL" id="KAK2152668.1"/>
    </source>
</evidence>
<dbReference type="EMBL" id="JAODUP010000322">
    <property type="protein sequence ID" value="KAK2152668.1"/>
    <property type="molecule type" value="Genomic_DNA"/>
</dbReference>
<protein>
    <submittedName>
        <fullName evidence="3">Uncharacterized protein</fullName>
    </submittedName>
</protein>
<feature type="compositionally biased region" description="Basic and acidic residues" evidence="2">
    <location>
        <begin position="229"/>
        <end position="267"/>
    </location>
</feature>
<feature type="compositionally biased region" description="Basic and acidic residues" evidence="2">
    <location>
        <begin position="116"/>
        <end position="176"/>
    </location>
</feature>
<feature type="compositionally biased region" description="Polar residues" evidence="2">
    <location>
        <begin position="177"/>
        <end position="186"/>
    </location>
</feature>
<dbReference type="Proteomes" id="UP001208570">
    <property type="component" value="Unassembled WGS sequence"/>
</dbReference>
<keyword evidence="4" id="KW-1185">Reference proteome</keyword>
<comment type="caution">
    <text evidence="3">The sequence shown here is derived from an EMBL/GenBank/DDBJ whole genome shotgun (WGS) entry which is preliminary data.</text>
</comment>